<dbReference type="RefSeq" id="XP_037157245.1">
    <property type="nucleotide sequence ID" value="XM_037295244.1"/>
</dbReference>
<dbReference type="GO" id="GO:0042124">
    <property type="term" value="F:1,3-beta-glucanosyltransferase activity"/>
    <property type="evidence" value="ECO:0007669"/>
    <property type="project" value="TreeGrafter"/>
</dbReference>
<evidence type="ECO:0000256" key="1">
    <source>
        <dbReference type="ARBA" id="ARBA00004609"/>
    </source>
</evidence>
<name>A0A8H6FK22_9LECA</name>
<gene>
    <name evidence="9" type="ORF">HO133_004326</name>
</gene>
<reference evidence="9 10" key="1">
    <citation type="journal article" date="2020" name="Genomics">
        <title>Complete, high-quality genomes from long-read metagenomic sequencing of two wolf lichen thalli reveals enigmatic genome architecture.</title>
        <authorList>
            <person name="McKenzie S.K."/>
            <person name="Walston R.F."/>
            <person name="Allen J.L."/>
        </authorList>
    </citation>
    <scope>NUCLEOTIDE SEQUENCE [LARGE SCALE GENOMIC DNA]</scope>
    <source>
        <strain evidence="9">WasteWater1</strain>
    </source>
</reference>
<evidence type="ECO:0000256" key="8">
    <source>
        <dbReference type="SAM" id="Phobius"/>
    </source>
</evidence>
<sequence length="477" mass="51251">MKSSIVQGIIYQQPLTNEDLGSPSENIASAPVGYPIPTLSDSSTCAQDVANLLALNTNLIRSYAIDPAQERSQCMASLAEANIYVLVDLTAPGYTIDGRNPQWNEGLYNRYTAVIDAMQEFNNTFGFLVGDDIAGSPHEISAFIRAAVRDMKDYIASKGYRNIPVGYAASDNGSSLGIAQYLACGDPSTAVDFLGINNREWCKFDDYDTSGYSAMTSAYSRYPVPTFLAAYGCLSSESGLTEDFSEIAYIYDSNMTTIMSGGLFYGFFSTNESARYGLITTDGHKNLNASNSSWFDSYEYSMARVPSTPFGSSHFSPFPTSCPADAVTSLPPNPVLPPDPVRAASNTTSPRDPQKPGSPPHSSHLSHAIIAGIAVGCILGTSFLVMSSCLVIYRKRRRTAHAEAWSKAELPANGVDKEARGLGPHMLDGTAIAEVEGTQRMLEVEGRSTALEMEGGSTEIFEAPADLSALPELMATE</sequence>
<feature type="transmembrane region" description="Helical" evidence="8">
    <location>
        <begin position="368"/>
        <end position="393"/>
    </location>
</feature>
<evidence type="ECO:0000256" key="3">
    <source>
        <dbReference type="ARBA" id="ARBA00022729"/>
    </source>
</evidence>
<dbReference type="GO" id="GO:0031505">
    <property type="term" value="P:fungal-type cell wall organization"/>
    <property type="evidence" value="ECO:0007669"/>
    <property type="project" value="TreeGrafter"/>
</dbReference>
<protein>
    <recommendedName>
        <fullName evidence="6">1,3-beta-glucanosyltransferase</fullName>
        <ecNumber evidence="6">2.4.1.-</ecNumber>
    </recommendedName>
</protein>
<dbReference type="GO" id="GO:0098552">
    <property type="term" value="C:side of membrane"/>
    <property type="evidence" value="ECO:0007669"/>
    <property type="project" value="UniProtKB-KW"/>
</dbReference>
<keyword evidence="10" id="KW-1185">Reference proteome</keyword>
<evidence type="ECO:0000256" key="5">
    <source>
        <dbReference type="ARBA" id="ARBA00023180"/>
    </source>
</evidence>
<dbReference type="Pfam" id="PF03198">
    <property type="entry name" value="Glyco_hydro_72"/>
    <property type="match status" value="1"/>
</dbReference>
<dbReference type="EMBL" id="JACCJB010000002">
    <property type="protein sequence ID" value="KAF6229988.1"/>
    <property type="molecule type" value="Genomic_DNA"/>
</dbReference>
<dbReference type="InterPro" id="IPR017853">
    <property type="entry name" value="GH"/>
</dbReference>
<keyword evidence="4" id="KW-1015">Disulfide bond</keyword>
<keyword evidence="8" id="KW-1133">Transmembrane helix</keyword>
<comment type="function">
    <text evidence="6">Splits internally a 1,3-beta-glucan molecule and transfers the newly generated reducing end (the donor) to the non-reducing end of another 1,3-beta-glucan molecule (the acceptor) forming a 1,3-beta linkage, resulting in the elongation of 1,3-beta-glucan chains in the cell wall.</text>
</comment>
<keyword evidence="6" id="KW-0449">Lipoprotein</keyword>
<dbReference type="PANTHER" id="PTHR31468">
    <property type="entry name" value="1,3-BETA-GLUCANOSYLTRANSFERASE GAS1"/>
    <property type="match status" value="1"/>
</dbReference>
<keyword evidence="3" id="KW-0732">Signal</keyword>
<dbReference type="GeneID" id="59332734"/>
<dbReference type="Gene3D" id="3.20.20.80">
    <property type="entry name" value="Glycosidases"/>
    <property type="match status" value="1"/>
</dbReference>
<dbReference type="GO" id="GO:0005886">
    <property type="term" value="C:plasma membrane"/>
    <property type="evidence" value="ECO:0007669"/>
    <property type="project" value="UniProtKB-SubCell"/>
</dbReference>
<keyword evidence="6 8" id="KW-0472">Membrane</keyword>
<dbReference type="AlphaFoldDB" id="A0A8H6FK22"/>
<keyword evidence="8" id="KW-0812">Transmembrane</keyword>
<evidence type="ECO:0000256" key="4">
    <source>
        <dbReference type="ARBA" id="ARBA00023157"/>
    </source>
</evidence>
<accession>A0A8H6FK22</accession>
<comment type="similarity">
    <text evidence="2 6">Belongs to the glycosyl hydrolase 72 family.</text>
</comment>
<evidence type="ECO:0000256" key="2">
    <source>
        <dbReference type="ARBA" id="ARBA00007528"/>
    </source>
</evidence>
<evidence type="ECO:0000256" key="7">
    <source>
        <dbReference type="SAM" id="MobiDB-lite"/>
    </source>
</evidence>
<keyword evidence="6" id="KW-0808">Transferase</keyword>
<evidence type="ECO:0000313" key="10">
    <source>
        <dbReference type="Proteomes" id="UP000593566"/>
    </source>
</evidence>
<dbReference type="PANTHER" id="PTHR31468:SF2">
    <property type="entry name" value="1,3-BETA-GLUCANOSYLTRANSFERASE GAS1"/>
    <property type="match status" value="1"/>
</dbReference>
<comment type="subcellular location">
    <subcellularLocation>
        <location evidence="1 6">Cell membrane</location>
        <topology evidence="1 6">Lipid-anchor</topology>
        <topology evidence="1 6">GPI-anchor</topology>
    </subcellularLocation>
</comment>
<organism evidence="9 10">
    <name type="scientific">Letharia lupina</name>
    <dbReference type="NCBI Taxonomy" id="560253"/>
    <lineage>
        <taxon>Eukaryota</taxon>
        <taxon>Fungi</taxon>
        <taxon>Dikarya</taxon>
        <taxon>Ascomycota</taxon>
        <taxon>Pezizomycotina</taxon>
        <taxon>Lecanoromycetes</taxon>
        <taxon>OSLEUM clade</taxon>
        <taxon>Lecanoromycetidae</taxon>
        <taxon>Lecanorales</taxon>
        <taxon>Lecanorineae</taxon>
        <taxon>Parmeliaceae</taxon>
        <taxon>Letharia</taxon>
    </lineage>
</organism>
<dbReference type="Proteomes" id="UP000593566">
    <property type="component" value="Unassembled WGS sequence"/>
</dbReference>
<dbReference type="InterPro" id="IPR004886">
    <property type="entry name" value="Glucanosyltransferase"/>
</dbReference>
<keyword evidence="5" id="KW-0325">Glycoprotein</keyword>
<feature type="compositionally biased region" description="Pro residues" evidence="7">
    <location>
        <begin position="331"/>
        <end position="340"/>
    </location>
</feature>
<dbReference type="EC" id="2.4.1.-" evidence="6"/>
<feature type="region of interest" description="Disordered" evidence="7">
    <location>
        <begin position="329"/>
        <end position="363"/>
    </location>
</feature>
<dbReference type="GO" id="GO:0071970">
    <property type="term" value="P:fungal-type cell wall (1-&gt;3)-beta-D-glucan biosynthetic process"/>
    <property type="evidence" value="ECO:0007669"/>
    <property type="project" value="TreeGrafter"/>
</dbReference>
<evidence type="ECO:0000313" key="9">
    <source>
        <dbReference type="EMBL" id="KAF6229988.1"/>
    </source>
</evidence>
<dbReference type="SUPFAM" id="SSF51445">
    <property type="entry name" value="(Trans)glycosidases"/>
    <property type="match status" value="1"/>
</dbReference>
<keyword evidence="6" id="KW-0336">GPI-anchor</keyword>
<proteinExistence type="inferred from homology"/>
<comment type="caution">
    <text evidence="9">The sequence shown here is derived from an EMBL/GenBank/DDBJ whole genome shotgun (WGS) entry which is preliminary data.</text>
</comment>
<evidence type="ECO:0000256" key="6">
    <source>
        <dbReference type="RuleBase" id="RU361209"/>
    </source>
</evidence>